<dbReference type="RefSeq" id="WP_072748567.1">
    <property type="nucleotide sequence ID" value="NZ_FOHL01000029.1"/>
</dbReference>
<dbReference type="Proteomes" id="UP000184066">
    <property type="component" value="Unassembled WGS sequence"/>
</dbReference>
<sequence>ARVSALALAQMRGAGEALMKAGLLVPHGSSTCIVAADDLDDTPTPVIAHPITGHPGHLGNWAWQDERASERRRVHALDMAAAARRVVAKLDCSLENDAVPYLDDVALDFGTARLPRRAARVGIWVARGLTRPEGFAAFRELVQRRPSDGLRVVIVLDPPGRMPVPFVRGHELVALEDLVEHEDGLAIAPEILAARLLKGPSHQGPVWVSGDGGVLIVHGKWHEFTGGKQKIAVAMLAEAWLDGDPVLPVARILEEAECGPSVKRLKDLFGGHPTWREVIRESGSNCWLEV</sequence>
<evidence type="ECO:0000313" key="1">
    <source>
        <dbReference type="EMBL" id="SHN78660.1"/>
    </source>
</evidence>
<name>A0A1M7U713_9RHOB</name>
<dbReference type="STRING" id="1189325.SAMN04488119_1291"/>
<protein>
    <submittedName>
        <fullName evidence="1">Uncharacterized protein</fullName>
    </submittedName>
</protein>
<keyword evidence="2" id="KW-1185">Reference proteome</keyword>
<proteinExistence type="predicted"/>
<dbReference type="EMBL" id="FRDL01000034">
    <property type="protein sequence ID" value="SHN78660.1"/>
    <property type="molecule type" value="Genomic_DNA"/>
</dbReference>
<evidence type="ECO:0000313" key="2">
    <source>
        <dbReference type="Proteomes" id="UP000184066"/>
    </source>
</evidence>
<gene>
    <name evidence="1" type="ORF">SAMN05216200_1341</name>
</gene>
<accession>A0A1M7U713</accession>
<dbReference type="AlphaFoldDB" id="A0A1M7U713"/>
<feature type="non-terminal residue" evidence="1">
    <location>
        <position position="1"/>
    </location>
</feature>
<reference evidence="1 2" key="1">
    <citation type="submission" date="2016-12" db="EMBL/GenBank/DDBJ databases">
        <authorList>
            <person name="Song W.-J."/>
            <person name="Kurnit D.M."/>
        </authorList>
    </citation>
    <scope>NUCLEOTIDE SEQUENCE [LARGE SCALE GENOMIC DNA]</scope>
    <source>
        <strain evidence="1 2">CGMCC 1.10808</strain>
    </source>
</reference>
<organism evidence="1 2">
    <name type="scientific">Oceanicella actignis</name>
    <dbReference type="NCBI Taxonomy" id="1189325"/>
    <lineage>
        <taxon>Bacteria</taxon>
        <taxon>Pseudomonadati</taxon>
        <taxon>Pseudomonadota</taxon>
        <taxon>Alphaproteobacteria</taxon>
        <taxon>Rhodobacterales</taxon>
        <taxon>Paracoccaceae</taxon>
        <taxon>Oceanicella</taxon>
    </lineage>
</organism>